<proteinExistence type="predicted"/>
<evidence type="ECO:0000313" key="6">
    <source>
        <dbReference type="EMBL" id="KKB61784.1"/>
    </source>
</evidence>
<dbReference type="InterPro" id="IPR020846">
    <property type="entry name" value="MFS_dom"/>
</dbReference>
<protein>
    <submittedName>
        <fullName evidence="6">MFS transporter</fullName>
    </submittedName>
</protein>
<evidence type="ECO:0000256" key="4">
    <source>
        <dbReference type="SAM" id="Phobius"/>
    </source>
</evidence>
<dbReference type="STRING" id="28092.WM40_21370"/>
<dbReference type="RefSeq" id="WP_024901908.1">
    <property type="nucleotide sequence ID" value="NZ_CADFGU010000019.1"/>
</dbReference>
<feature type="transmembrane region" description="Helical" evidence="4">
    <location>
        <begin position="251"/>
        <end position="275"/>
    </location>
</feature>
<feature type="transmembrane region" description="Helical" evidence="4">
    <location>
        <begin position="151"/>
        <end position="172"/>
    </location>
</feature>
<evidence type="ECO:0000259" key="5">
    <source>
        <dbReference type="PROSITE" id="PS50850"/>
    </source>
</evidence>
<dbReference type="Gene3D" id="1.20.1250.20">
    <property type="entry name" value="MFS general substrate transporter like domains"/>
    <property type="match status" value="2"/>
</dbReference>
<feature type="transmembrane region" description="Helical" evidence="4">
    <location>
        <begin position="329"/>
        <end position="356"/>
    </location>
</feature>
<keyword evidence="7" id="KW-1185">Reference proteome</keyword>
<reference evidence="6 7" key="1">
    <citation type="submission" date="2015-03" db="EMBL/GenBank/DDBJ databases">
        <title>Draft Genome Sequence of Burkholderia andropogonis type strain ICMP2807, isolated from Sorghum bicolor.</title>
        <authorList>
            <person name="Lopes-Santos L."/>
            <person name="Castro D.B."/>
            <person name="Ottoboni L.M."/>
            <person name="Park D."/>
            <person name="Weirc B.S."/>
            <person name="Destefano S.A."/>
        </authorList>
    </citation>
    <scope>NUCLEOTIDE SEQUENCE [LARGE SCALE GENOMIC DNA]</scope>
    <source>
        <strain evidence="6 7">ICMP2807</strain>
    </source>
</reference>
<dbReference type="InterPro" id="IPR011701">
    <property type="entry name" value="MFS"/>
</dbReference>
<dbReference type="EMBL" id="LAQU01000032">
    <property type="protein sequence ID" value="KKB61784.1"/>
    <property type="molecule type" value="Genomic_DNA"/>
</dbReference>
<dbReference type="CDD" id="cd17355">
    <property type="entry name" value="MFS_YcxA_like"/>
    <property type="match status" value="1"/>
</dbReference>
<feature type="transmembrane region" description="Helical" evidence="4">
    <location>
        <begin position="93"/>
        <end position="113"/>
    </location>
</feature>
<evidence type="ECO:0000256" key="2">
    <source>
        <dbReference type="ARBA" id="ARBA00022989"/>
    </source>
</evidence>
<dbReference type="InterPro" id="IPR036259">
    <property type="entry name" value="MFS_trans_sf"/>
</dbReference>
<keyword evidence="1 4" id="KW-0812">Transmembrane</keyword>
<organism evidence="6 7">
    <name type="scientific">Robbsia andropogonis</name>
    <dbReference type="NCBI Taxonomy" id="28092"/>
    <lineage>
        <taxon>Bacteria</taxon>
        <taxon>Pseudomonadati</taxon>
        <taxon>Pseudomonadota</taxon>
        <taxon>Betaproteobacteria</taxon>
        <taxon>Burkholderiales</taxon>
        <taxon>Burkholderiaceae</taxon>
        <taxon>Robbsia</taxon>
    </lineage>
</organism>
<dbReference type="Proteomes" id="UP000033618">
    <property type="component" value="Unassembled WGS sequence"/>
</dbReference>
<dbReference type="AlphaFoldDB" id="A0A0F5JVX6"/>
<evidence type="ECO:0000313" key="7">
    <source>
        <dbReference type="Proteomes" id="UP000033618"/>
    </source>
</evidence>
<dbReference type="SUPFAM" id="SSF103473">
    <property type="entry name" value="MFS general substrate transporter"/>
    <property type="match status" value="1"/>
</dbReference>
<dbReference type="GO" id="GO:0022857">
    <property type="term" value="F:transmembrane transporter activity"/>
    <property type="evidence" value="ECO:0007669"/>
    <property type="project" value="InterPro"/>
</dbReference>
<feature type="domain" description="Major facilitator superfamily (MFS) profile" evidence="5">
    <location>
        <begin position="26"/>
        <end position="432"/>
    </location>
</feature>
<sequence>MPDPSPQSPPSASDPAAKPRLHYGWIMMGVTFLVLLAGAGVRATPGVLIRPLQSAFGWSTGEISFAISINLVLYGLMGPFAAALMQTIGVRRVAVIALTLLASGALLSLTMSSTAMLTLTWGFMVGTGSGMAALTLGATVANRWFIKHRGLAMGLMTASAATGQLVFLPLMAALVTTYGWQGAVWTSGLGAVIMLPLAWTAMRESPASLGLAPIGGHLPAEGVPVSPTPASANPFGNAFGALREGMHHKGFWLLAGSFFICGASTNGFIGTHFISMCVDHGISEVRSASLLAAMGIFDLMGTTASGWLSDRFDNRKLLFWYYGLRGLSLLFLPFAFGFDFYGLPIFAVFYGLDWIATVPPTVRLTTDIFGRERGPIVFGWIVACHQIGAAFATLAAGMMRASLGNYQLATYCSGALCVLGAVLVLRIRSHAKPIGLAA</sequence>
<feature type="transmembrane region" description="Helical" evidence="4">
    <location>
        <begin position="287"/>
        <end position="308"/>
    </location>
</feature>
<comment type="caution">
    <text evidence="6">The sequence shown here is derived from an EMBL/GenBank/DDBJ whole genome shotgun (WGS) entry which is preliminary data.</text>
</comment>
<name>A0A0F5JVX6_9BURK</name>
<accession>A0A0F5JVX6</accession>
<feature type="transmembrane region" description="Helical" evidence="4">
    <location>
        <begin position="408"/>
        <end position="427"/>
    </location>
</feature>
<dbReference type="OrthoDB" id="146345at2"/>
<keyword evidence="2 4" id="KW-1133">Transmembrane helix</keyword>
<feature type="transmembrane region" description="Helical" evidence="4">
    <location>
        <begin position="178"/>
        <end position="199"/>
    </location>
</feature>
<dbReference type="InterPro" id="IPR050327">
    <property type="entry name" value="Proton-linked_MCT"/>
</dbReference>
<feature type="transmembrane region" description="Helical" evidence="4">
    <location>
        <begin position="63"/>
        <end position="84"/>
    </location>
</feature>
<dbReference type="Pfam" id="PF07690">
    <property type="entry name" value="MFS_1"/>
    <property type="match status" value="1"/>
</dbReference>
<evidence type="ECO:0000256" key="3">
    <source>
        <dbReference type="ARBA" id="ARBA00023136"/>
    </source>
</evidence>
<gene>
    <name evidence="6" type="ORF">WM40_21370</name>
</gene>
<dbReference type="PANTHER" id="PTHR11360">
    <property type="entry name" value="MONOCARBOXYLATE TRANSPORTER"/>
    <property type="match status" value="1"/>
</dbReference>
<dbReference type="PATRIC" id="fig|28092.6.peg.5032"/>
<feature type="transmembrane region" description="Helical" evidence="4">
    <location>
        <begin position="21"/>
        <end position="43"/>
    </location>
</feature>
<dbReference type="PANTHER" id="PTHR11360:SF290">
    <property type="entry name" value="MONOCARBOXYLATE MFS PERMEASE"/>
    <property type="match status" value="1"/>
</dbReference>
<keyword evidence="3 4" id="KW-0472">Membrane</keyword>
<dbReference type="PROSITE" id="PS50850">
    <property type="entry name" value="MFS"/>
    <property type="match status" value="1"/>
</dbReference>
<feature type="transmembrane region" description="Helical" evidence="4">
    <location>
        <begin position="119"/>
        <end position="139"/>
    </location>
</feature>
<evidence type="ECO:0000256" key="1">
    <source>
        <dbReference type="ARBA" id="ARBA00022692"/>
    </source>
</evidence>
<feature type="transmembrane region" description="Helical" evidence="4">
    <location>
        <begin position="376"/>
        <end position="396"/>
    </location>
</feature>